<evidence type="ECO:0000313" key="5">
    <source>
        <dbReference type="EMBL" id="ERE00093.1"/>
    </source>
</evidence>
<dbReference type="NCBIfam" id="TIGR01256">
    <property type="entry name" value="modA"/>
    <property type="match status" value="1"/>
</dbReference>
<evidence type="ECO:0000313" key="6">
    <source>
        <dbReference type="Proteomes" id="UP000016426"/>
    </source>
</evidence>
<sequence length="250" mass="26613">MILSPESAMPRLRLALLCLILSPLALADTVNVAVASNFQQTLDKIAKSFKAATGHDIKASAGASGKLAAQIRQGAPFEVFLSADDERPTELAKAGVGQASSQFTYAYGQLALWSKQRDDAGEAALRQGNFAKLAVANPATAPYGRAAMETLAALKLEAAVKPKLLTGDNIGQTMQFADVGGADFAFVAYSQLLEQGIHSRYWLVPEKLHQPIRQDALLIKPTPAAAALMAFLKGEQARALMAQAGYRFKP</sequence>
<keyword evidence="6" id="KW-1185">Reference proteome</keyword>
<feature type="signal peptide" evidence="4">
    <location>
        <begin position="1"/>
        <end position="27"/>
    </location>
</feature>
<dbReference type="PIRSF" id="PIRSF004846">
    <property type="entry name" value="ModA"/>
    <property type="match status" value="1"/>
</dbReference>
<dbReference type="Gene3D" id="3.40.190.10">
    <property type="entry name" value="Periplasmic binding protein-like II"/>
    <property type="match status" value="2"/>
</dbReference>
<dbReference type="EMBL" id="AVPH01000284">
    <property type="protein sequence ID" value="ERE00093.1"/>
    <property type="molecule type" value="Genomic_DNA"/>
</dbReference>
<reference evidence="5 6" key="1">
    <citation type="journal article" date="2013" name="Genome Announc.">
        <title>Genome Sequence of the Pigment-Producing Bacterium Pseudogulbenkiania ferrooxidans, Isolated from Loktak Lake.</title>
        <authorList>
            <person name="Puranik S."/>
            <person name="Talkal R."/>
            <person name="Qureshi A."/>
            <person name="Khardenavis A."/>
            <person name="Kapley A."/>
            <person name="Purohit H.J."/>
        </authorList>
    </citation>
    <scope>NUCLEOTIDE SEQUENCE [LARGE SCALE GENOMIC DNA]</scope>
    <source>
        <strain evidence="5 6">EGD-HP2</strain>
    </source>
</reference>
<keyword evidence="2" id="KW-0479">Metal-binding</keyword>
<keyword evidence="3 4" id="KW-0732">Signal</keyword>
<dbReference type="Proteomes" id="UP000016426">
    <property type="component" value="Unassembled WGS sequence"/>
</dbReference>
<evidence type="ECO:0000256" key="2">
    <source>
        <dbReference type="ARBA" id="ARBA00022723"/>
    </source>
</evidence>
<name>A0ABP2XGU7_9NEIS</name>
<evidence type="ECO:0000256" key="4">
    <source>
        <dbReference type="SAM" id="SignalP"/>
    </source>
</evidence>
<evidence type="ECO:0000256" key="1">
    <source>
        <dbReference type="ARBA" id="ARBA00009175"/>
    </source>
</evidence>
<proteinExistence type="inferred from homology"/>
<organism evidence="5 6">
    <name type="scientific">Pseudogulbenkiania ferrooxidans EGD-HP2</name>
    <dbReference type="NCBI Taxonomy" id="1388764"/>
    <lineage>
        <taxon>Bacteria</taxon>
        <taxon>Pseudomonadati</taxon>
        <taxon>Pseudomonadota</taxon>
        <taxon>Betaproteobacteria</taxon>
        <taxon>Neisseriales</taxon>
        <taxon>Chromobacteriaceae</taxon>
        <taxon>Pseudogulbenkiania</taxon>
    </lineage>
</organism>
<comment type="similarity">
    <text evidence="1">Belongs to the bacterial solute-binding protein ModA family.</text>
</comment>
<dbReference type="PANTHER" id="PTHR30632">
    <property type="entry name" value="MOLYBDATE-BINDING PERIPLASMIC PROTEIN"/>
    <property type="match status" value="1"/>
</dbReference>
<feature type="chain" id="PRO_5045196419" evidence="4">
    <location>
        <begin position="28"/>
        <end position="250"/>
    </location>
</feature>
<dbReference type="CDD" id="cd13539">
    <property type="entry name" value="PBP2_AvModA"/>
    <property type="match status" value="1"/>
</dbReference>
<dbReference type="Pfam" id="PF13531">
    <property type="entry name" value="SBP_bac_11"/>
    <property type="match status" value="1"/>
</dbReference>
<dbReference type="SUPFAM" id="SSF53850">
    <property type="entry name" value="Periplasmic binding protein-like II"/>
    <property type="match status" value="1"/>
</dbReference>
<dbReference type="InterPro" id="IPR050682">
    <property type="entry name" value="ModA/WtpA"/>
</dbReference>
<dbReference type="InterPro" id="IPR005950">
    <property type="entry name" value="ModA"/>
</dbReference>
<accession>A0ABP2XGU7</accession>
<gene>
    <name evidence="5" type="ORF">O166_15885</name>
</gene>
<dbReference type="InterPro" id="IPR044084">
    <property type="entry name" value="AvModA-like_subst-bd"/>
</dbReference>
<comment type="caution">
    <text evidence="5">The sequence shown here is derived from an EMBL/GenBank/DDBJ whole genome shotgun (WGS) entry which is preliminary data.</text>
</comment>
<dbReference type="PANTHER" id="PTHR30632:SF14">
    <property type="entry name" value="TUNGSTATE_MOLYBDATE_CHROMATE-BINDING PROTEIN MODA"/>
    <property type="match status" value="1"/>
</dbReference>
<evidence type="ECO:0000256" key="3">
    <source>
        <dbReference type="ARBA" id="ARBA00022729"/>
    </source>
</evidence>
<protein>
    <submittedName>
        <fullName evidence="5">Molybdate ABC transporter substrate-binding protein</fullName>
    </submittedName>
</protein>